<evidence type="ECO:0000313" key="2">
    <source>
        <dbReference type="Proteomes" id="UP001604277"/>
    </source>
</evidence>
<protein>
    <submittedName>
        <fullName evidence="1">Uncharacterized protein</fullName>
    </submittedName>
</protein>
<organism evidence="1 2">
    <name type="scientific">Forsythia ovata</name>
    <dbReference type="NCBI Taxonomy" id="205694"/>
    <lineage>
        <taxon>Eukaryota</taxon>
        <taxon>Viridiplantae</taxon>
        <taxon>Streptophyta</taxon>
        <taxon>Embryophyta</taxon>
        <taxon>Tracheophyta</taxon>
        <taxon>Spermatophyta</taxon>
        <taxon>Magnoliopsida</taxon>
        <taxon>eudicotyledons</taxon>
        <taxon>Gunneridae</taxon>
        <taxon>Pentapetalae</taxon>
        <taxon>asterids</taxon>
        <taxon>lamiids</taxon>
        <taxon>Lamiales</taxon>
        <taxon>Oleaceae</taxon>
        <taxon>Forsythieae</taxon>
        <taxon>Forsythia</taxon>
    </lineage>
</organism>
<keyword evidence="2" id="KW-1185">Reference proteome</keyword>
<dbReference type="EMBL" id="JBFOLJ010000007">
    <property type="protein sequence ID" value="KAL2523321.1"/>
    <property type="molecule type" value="Genomic_DNA"/>
</dbReference>
<sequence>MEESTITGSPKAKEGFSSTLQKPIYQALLLSQQKKLFFRGSHFSLFLAFDDIISKPLEPKNKVGDGTRVVLLASSGDGGAVAATAQGDSGEMGFRHGDCDGVSHTSSSYYIQQYLNKSRYPLRQN</sequence>
<accession>A0ABD1UE49</accession>
<name>A0ABD1UE49_9LAMI</name>
<reference evidence="2" key="1">
    <citation type="submission" date="2024-07" db="EMBL/GenBank/DDBJ databases">
        <title>Two chromosome-level genome assemblies of Korean endemic species Abeliophyllum distichum and Forsythia ovata (Oleaceae).</title>
        <authorList>
            <person name="Jang H."/>
        </authorList>
    </citation>
    <scope>NUCLEOTIDE SEQUENCE [LARGE SCALE GENOMIC DNA]</scope>
</reference>
<gene>
    <name evidence="1" type="ORF">Fot_27244</name>
</gene>
<evidence type="ECO:0000313" key="1">
    <source>
        <dbReference type="EMBL" id="KAL2523321.1"/>
    </source>
</evidence>
<dbReference type="Proteomes" id="UP001604277">
    <property type="component" value="Unassembled WGS sequence"/>
</dbReference>
<comment type="caution">
    <text evidence="1">The sequence shown here is derived from an EMBL/GenBank/DDBJ whole genome shotgun (WGS) entry which is preliminary data.</text>
</comment>
<proteinExistence type="predicted"/>
<dbReference type="AlphaFoldDB" id="A0ABD1UE49"/>